<comment type="subcellular location">
    <subcellularLocation>
        <location evidence="1">Cell membrane</location>
        <topology evidence="1">Multi-pass membrane protein</topology>
    </subcellularLocation>
</comment>
<dbReference type="GO" id="GO:0009103">
    <property type="term" value="P:lipopolysaccharide biosynthetic process"/>
    <property type="evidence" value="ECO:0007669"/>
    <property type="project" value="UniProtKB-ARBA"/>
</dbReference>
<feature type="transmembrane region" description="Helical" evidence="8">
    <location>
        <begin position="143"/>
        <end position="160"/>
    </location>
</feature>
<evidence type="ECO:0000256" key="8">
    <source>
        <dbReference type="SAM" id="Phobius"/>
    </source>
</evidence>
<dbReference type="PANTHER" id="PTHR33908">
    <property type="entry name" value="MANNOSYLTRANSFERASE YKCB-RELATED"/>
    <property type="match status" value="1"/>
</dbReference>
<protein>
    <submittedName>
        <fullName evidence="10">Dolichyl-phosphate-mannose-protein mannosyltransferase</fullName>
    </submittedName>
</protein>
<evidence type="ECO:0000256" key="1">
    <source>
        <dbReference type="ARBA" id="ARBA00004651"/>
    </source>
</evidence>
<keyword evidence="2" id="KW-1003">Cell membrane</keyword>
<feature type="transmembrane region" description="Helical" evidence="8">
    <location>
        <begin position="273"/>
        <end position="291"/>
    </location>
</feature>
<organism evidence="10 11">
    <name type="scientific">Sanguibacter gelidistatuariae</name>
    <dbReference type="NCBI Taxonomy" id="1814289"/>
    <lineage>
        <taxon>Bacteria</taxon>
        <taxon>Bacillati</taxon>
        <taxon>Actinomycetota</taxon>
        <taxon>Actinomycetes</taxon>
        <taxon>Micrococcales</taxon>
        <taxon>Sanguibacteraceae</taxon>
        <taxon>Sanguibacter</taxon>
    </lineage>
</organism>
<evidence type="ECO:0000256" key="5">
    <source>
        <dbReference type="ARBA" id="ARBA00022692"/>
    </source>
</evidence>
<evidence type="ECO:0000256" key="3">
    <source>
        <dbReference type="ARBA" id="ARBA00022676"/>
    </source>
</evidence>
<feature type="transmembrane region" description="Helical" evidence="8">
    <location>
        <begin position="121"/>
        <end position="137"/>
    </location>
</feature>
<dbReference type="OrthoDB" id="581514at2"/>
<keyword evidence="7 8" id="KW-0472">Membrane</keyword>
<dbReference type="EMBL" id="FMYH01000012">
    <property type="protein sequence ID" value="SDD82065.1"/>
    <property type="molecule type" value="Genomic_DNA"/>
</dbReference>
<dbReference type="STRING" id="1814289.SAMN05216410_0219"/>
<evidence type="ECO:0000313" key="11">
    <source>
        <dbReference type="Proteomes" id="UP000199039"/>
    </source>
</evidence>
<evidence type="ECO:0000259" key="9">
    <source>
        <dbReference type="Pfam" id="PF13231"/>
    </source>
</evidence>
<keyword evidence="5 8" id="KW-0812">Transmembrane</keyword>
<dbReference type="InterPro" id="IPR038731">
    <property type="entry name" value="RgtA/B/C-like"/>
</dbReference>
<evidence type="ECO:0000256" key="4">
    <source>
        <dbReference type="ARBA" id="ARBA00022679"/>
    </source>
</evidence>
<name>A0A1G6XXD7_9MICO</name>
<evidence type="ECO:0000256" key="6">
    <source>
        <dbReference type="ARBA" id="ARBA00022989"/>
    </source>
</evidence>
<feature type="transmembrane region" description="Helical" evidence="8">
    <location>
        <begin position="358"/>
        <end position="384"/>
    </location>
</feature>
<feature type="transmembrane region" description="Helical" evidence="8">
    <location>
        <begin position="217"/>
        <end position="236"/>
    </location>
</feature>
<proteinExistence type="predicted"/>
<accession>A0A1G6XXD7</accession>
<dbReference type="GO" id="GO:0005886">
    <property type="term" value="C:plasma membrane"/>
    <property type="evidence" value="ECO:0007669"/>
    <property type="project" value="UniProtKB-SubCell"/>
</dbReference>
<keyword evidence="11" id="KW-1185">Reference proteome</keyword>
<dbReference type="Pfam" id="PF13231">
    <property type="entry name" value="PMT_2"/>
    <property type="match status" value="1"/>
</dbReference>
<dbReference type="PANTHER" id="PTHR33908:SF11">
    <property type="entry name" value="MEMBRANE PROTEIN"/>
    <property type="match status" value="1"/>
</dbReference>
<dbReference type="AlphaFoldDB" id="A0A1G6XXD7"/>
<reference evidence="10 11" key="1">
    <citation type="submission" date="2016-09" db="EMBL/GenBank/DDBJ databases">
        <authorList>
            <person name="Capua I."/>
            <person name="De Benedictis P."/>
            <person name="Joannis T."/>
            <person name="Lombin L.H."/>
            <person name="Cattoli G."/>
        </authorList>
    </citation>
    <scope>NUCLEOTIDE SEQUENCE [LARGE SCALE GENOMIC DNA]</scope>
    <source>
        <strain evidence="10 11">ISLP-3</strain>
    </source>
</reference>
<feature type="transmembrane region" description="Helical" evidence="8">
    <location>
        <begin position="90"/>
        <end position="114"/>
    </location>
</feature>
<sequence length="527" mass="57283">MTRWLFVTTLALGSVFRLGGLAWGLPLTLHADEWVVVNGAIDMSARNSFEPGYFFRPDHLEMQLSYLAYQAYSHLLHGMSPEVWFAQDQASFYLISRLITAVFGIAMIVLAYLIGKRFARPVGLLSAMAVAFFPPFIENSHFATPDVPLACACMLVVLASMRYLESATWRDLLLACLGVSLAVTIKYPGALAAVVIAVVVIIGVVRDRAWLRFFSHGAGAIGAVFAFLFLLSPVLFTNLAAVREQVTGQNSTGHLGADGLDWSGNMAFYARDFAVSAGALLVLCVALGIFWAVRLRLVQAVPLMLGLVMWVGLSRLELHWDRWGLPMYVTPLLVAPIGLYYTVVWVRENRPDSRWPTAVLAVAAAVIGVNLLAGSAATTASFLATDTRTASLGYTHEHSITADNSIYEGYTPLSPGAAKVFFDAFAVIDGRLRLSAMSTPSDAKFVVTSTGMSARFMAEPKYVEQQRIYELLDEQFPTVQTWDPTPRGDGSAIEAVNTARSLSYLLSLAGGGLVGPSIEIHSVPPDR</sequence>
<keyword evidence="3 10" id="KW-0328">Glycosyltransferase</keyword>
<feature type="transmembrane region" description="Helical" evidence="8">
    <location>
        <begin position="325"/>
        <end position="346"/>
    </location>
</feature>
<dbReference type="Proteomes" id="UP000199039">
    <property type="component" value="Unassembled WGS sequence"/>
</dbReference>
<evidence type="ECO:0000313" key="10">
    <source>
        <dbReference type="EMBL" id="SDD82065.1"/>
    </source>
</evidence>
<dbReference type="GO" id="GO:0016763">
    <property type="term" value="F:pentosyltransferase activity"/>
    <property type="evidence" value="ECO:0007669"/>
    <property type="project" value="TreeGrafter"/>
</dbReference>
<dbReference type="InterPro" id="IPR050297">
    <property type="entry name" value="LipidA_mod_glycosyltrf_83"/>
</dbReference>
<feature type="domain" description="Glycosyltransferase RgtA/B/C/D-like" evidence="9">
    <location>
        <begin position="97"/>
        <end position="227"/>
    </location>
</feature>
<gene>
    <name evidence="10" type="ORF">SAMN05216410_0219</name>
</gene>
<keyword evidence="6 8" id="KW-1133">Transmembrane helix</keyword>
<keyword evidence="4 10" id="KW-0808">Transferase</keyword>
<feature type="transmembrane region" description="Helical" evidence="8">
    <location>
        <begin position="172"/>
        <end position="205"/>
    </location>
</feature>
<evidence type="ECO:0000256" key="7">
    <source>
        <dbReference type="ARBA" id="ARBA00023136"/>
    </source>
</evidence>
<evidence type="ECO:0000256" key="2">
    <source>
        <dbReference type="ARBA" id="ARBA00022475"/>
    </source>
</evidence>